<keyword evidence="4 7" id="KW-0812">Transmembrane</keyword>
<dbReference type="KEGG" id="oai:OLEAN_C31900"/>
<feature type="transmembrane region" description="Helical" evidence="7">
    <location>
        <begin position="373"/>
        <end position="391"/>
    </location>
</feature>
<organism evidence="9 10">
    <name type="scientific">Oleispira antarctica RB-8</name>
    <dbReference type="NCBI Taxonomy" id="698738"/>
    <lineage>
        <taxon>Bacteria</taxon>
        <taxon>Pseudomonadati</taxon>
        <taxon>Pseudomonadota</taxon>
        <taxon>Gammaproteobacteria</taxon>
        <taxon>Oceanospirillales</taxon>
        <taxon>Oceanospirillaceae</taxon>
        <taxon>Oleispira</taxon>
    </lineage>
</organism>
<evidence type="ECO:0000313" key="10">
    <source>
        <dbReference type="Proteomes" id="UP000032749"/>
    </source>
</evidence>
<reference evidence="9 10" key="1">
    <citation type="journal article" date="2013" name="Nat. Commun.">
        <title>Genome sequence and functional genomic analysis of the oil-degrading bacterium Oleispira antarctica.</title>
        <authorList>
            <person name="Kube M."/>
            <person name="Chernikova T.N."/>
            <person name="Al-Ramahi Y."/>
            <person name="Beloqui A."/>
            <person name="Lopez-Cortez N."/>
            <person name="Guazzaroni M.E."/>
            <person name="Heipieper H.J."/>
            <person name="Klages S."/>
            <person name="Kotsyurbenko O.R."/>
            <person name="Langer I."/>
            <person name="Nechitaylo T.Y."/>
            <person name="Lunsdorf H."/>
            <person name="Fernandez M."/>
            <person name="Juarez S."/>
            <person name="Ciordia S."/>
            <person name="Singer A."/>
            <person name="Kagan O."/>
            <person name="Egorova O."/>
            <person name="Petit P.A."/>
            <person name="Stogios P."/>
            <person name="Kim Y."/>
            <person name="Tchigvintsev A."/>
            <person name="Flick R."/>
            <person name="Denaro R."/>
            <person name="Genovese M."/>
            <person name="Albar J.P."/>
            <person name="Reva O.N."/>
            <person name="Martinez-Gomariz M."/>
            <person name="Tran H."/>
            <person name="Ferrer M."/>
            <person name="Savchenko A."/>
            <person name="Yakunin A.F."/>
            <person name="Yakimov M.M."/>
            <person name="Golyshina O.V."/>
            <person name="Reinhardt R."/>
            <person name="Golyshin P.N."/>
        </authorList>
    </citation>
    <scope>NUCLEOTIDE SEQUENCE [LARGE SCALE GENOMIC DNA]</scope>
</reference>
<dbReference type="Pfam" id="PF06808">
    <property type="entry name" value="DctM"/>
    <property type="match status" value="1"/>
</dbReference>
<comment type="caution">
    <text evidence="7">Lacks conserved residue(s) required for the propagation of feature annotation.</text>
</comment>
<evidence type="ECO:0000256" key="7">
    <source>
        <dbReference type="RuleBase" id="RU369079"/>
    </source>
</evidence>
<feature type="transmembrane region" description="Helical" evidence="7">
    <location>
        <begin position="280"/>
        <end position="299"/>
    </location>
</feature>
<dbReference type="NCBIfam" id="TIGR00786">
    <property type="entry name" value="dctM"/>
    <property type="match status" value="1"/>
</dbReference>
<feature type="transmembrane region" description="Helical" evidence="7">
    <location>
        <begin position="319"/>
        <end position="336"/>
    </location>
</feature>
<accession>R4YQA0</accession>
<evidence type="ECO:0000256" key="2">
    <source>
        <dbReference type="ARBA" id="ARBA00022475"/>
    </source>
</evidence>
<protein>
    <recommendedName>
        <fullName evidence="7">TRAP transporter large permease protein</fullName>
    </recommendedName>
</protein>
<evidence type="ECO:0000256" key="6">
    <source>
        <dbReference type="ARBA" id="ARBA00023136"/>
    </source>
</evidence>
<dbReference type="STRING" id="698738.OLEAN_C31900"/>
<evidence type="ECO:0000256" key="5">
    <source>
        <dbReference type="ARBA" id="ARBA00022989"/>
    </source>
</evidence>
<keyword evidence="10" id="KW-1185">Reference proteome</keyword>
<dbReference type="PANTHER" id="PTHR33362:SF5">
    <property type="entry name" value="C4-DICARBOXYLATE TRAP TRANSPORTER LARGE PERMEASE PROTEIN DCTM"/>
    <property type="match status" value="1"/>
</dbReference>
<comment type="function">
    <text evidence="7">Part of the tripartite ATP-independent periplasmic (TRAP) transport system.</text>
</comment>
<evidence type="ECO:0000256" key="3">
    <source>
        <dbReference type="ARBA" id="ARBA00022519"/>
    </source>
</evidence>
<name>R4YQA0_OLEAN</name>
<feature type="domain" description="TRAP C4-dicarboxylate transport system permease DctM subunit" evidence="8">
    <location>
        <begin position="8"/>
        <end position="422"/>
    </location>
</feature>
<dbReference type="HOGENOM" id="CLU_019824_4_1_6"/>
<feature type="transmembrane region" description="Helical" evidence="7">
    <location>
        <begin position="403"/>
        <end position="427"/>
    </location>
</feature>
<dbReference type="EMBL" id="FO203512">
    <property type="protein sequence ID" value="CCK77366.1"/>
    <property type="molecule type" value="Genomic_DNA"/>
</dbReference>
<feature type="transmembrane region" description="Helical" evidence="7">
    <location>
        <begin position="172"/>
        <end position="196"/>
    </location>
</feature>
<feature type="transmembrane region" description="Helical" evidence="7">
    <location>
        <begin position="343"/>
        <end position="367"/>
    </location>
</feature>
<dbReference type="AlphaFoldDB" id="R4YQA0"/>
<sequence>MAILISALFILLALMGAPLFAVIAASALWGFFQQDINLSVVAIEIYRLTEMPVLTAIPLFTFAGYLLGESKAPQRLVRITDALLGWMPGGLAIVALIACALFTAFTGASGVTIVALGALLYPALKKAGYSTNFNLGLITTSGSLGLLFAPSLPLILYGVVAQQLALDIPVSIDDLFLAGIIPGTLMLVALSIYSAIQPRDPAALANKTKFDAKEAIAAIKDTAWEAPLPIIVLGGIYGGFIAVSEAAAITAFYVLLVSVVIRKEISLRRLPIVMRDSMKLVGAIMVILAVSLASTNYMIDAGIPTAIFDFISEHIDSQLTFLFLLFLFLLVLGMMLDIFSAIVIMVPIILPIAIQFGIHPVHLGILFLANMQLGYFTPPVGMNLFIASFRFQRPVTELYRATIPFFFILLTTVLLITYVPWLSLVFID</sequence>
<dbReference type="GO" id="GO:0022857">
    <property type="term" value="F:transmembrane transporter activity"/>
    <property type="evidence" value="ECO:0007669"/>
    <property type="project" value="UniProtKB-UniRule"/>
</dbReference>
<comment type="similarity">
    <text evidence="7">Belongs to the TRAP transporter large permease family.</text>
</comment>
<keyword evidence="3 7" id="KW-0997">Cell inner membrane</keyword>
<keyword evidence="2" id="KW-1003">Cell membrane</keyword>
<keyword evidence="5 7" id="KW-1133">Transmembrane helix</keyword>
<evidence type="ECO:0000313" key="9">
    <source>
        <dbReference type="EMBL" id="CCK77366.1"/>
    </source>
</evidence>
<dbReference type="PATRIC" id="fig|698738.3.peg.3316"/>
<keyword evidence="7" id="KW-0813">Transport</keyword>
<evidence type="ECO:0000256" key="1">
    <source>
        <dbReference type="ARBA" id="ARBA00004429"/>
    </source>
</evidence>
<dbReference type="Proteomes" id="UP000032749">
    <property type="component" value="Chromosome"/>
</dbReference>
<gene>
    <name evidence="9" type="primary">dctM</name>
    <name evidence="9" type="ORF">OLEAN_C31900</name>
</gene>
<feature type="transmembrane region" description="Helical" evidence="7">
    <location>
        <begin position="230"/>
        <end position="259"/>
    </location>
</feature>
<feature type="transmembrane region" description="Helical" evidence="7">
    <location>
        <begin position="89"/>
        <end position="121"/>
    </location>
</feature>
<dbReference type="OrthoDB" id="9796052at2"/>
<dbReference type="PANTHER" id="PTHR33362">
    <property type="entry name" value="SIALIC ACID TRAP TRANSPORTER PERMEASE PROTEIN SIAT-RELATED"/>
    <property type="match status" value="1"/>
</dbReference>
<dbReference type="InterPro" id="IPR004681">
    <property type="entry name" value="TRAP_DctM"/>
</dbReference>
<keyword evidence="6 7" id="KW-0472">Membrane</keyword>
<comment type="subunit">
    <text evidence="7">The complex comprises the extracytoplasmic solute receptor protein and the two transmembrane proteins.</text>
</comment>
<dbReference type="PIRSF" id="PIRSF006066">
    <property type="entry name" value="HI0050"/>
    <property type="match status" value="1"/>
</dbReference>
<dbReference type="GO" id="GO:0005886">
    <property type="term" value="C:plasma membrane"/>
    <property type="evidence" value="ECO:0007669"/>
    <property type="project" value="UniProtKB-SubCell"/>
</dbReference>
<proteinExistence type="inferred from homology"/>
<feature type="transmembrane region" description="Helical" evidence="7">
    <location>
        <begin position="133"/>
        <end position="160"/>
    </location>
</feature>
<comment type="subcellular location">
    <subcellularLocation>
        <location evidence="1 7">Cell inner membrane</location>
        <topology evidence="1 7">Multi-pass membrane protein</topology>
    </subcellularLocation>
</comment>
<evidence type="ECO:0000256" key="4">
    <source>
        <dbReference type="ARBA" id="ARBA00022692"/>
    </source>
</evidence>
<dbReference type="InterPro" id="IPR010656">
    <property type="entry name" value="DctM"/>
</dbReference>
<feature type="transmembrane region" description="Helical" evidence="7">
    <location>
        <begin position="45"/>
        <end position="68"/>
    </location>
</feature>
<evidence type="ECO:0000259" key="8">
    <source>
        <dbReference type="Pfam" id="PF06808"/>
    </source>
</evidence>